<sequence>MRQHRSPSPAGRHGHPTSPSRLSGPPPIQSCAPRGSPDPGKSCTHPSLASFVVQHAVTMAAVGHPSRSRRGSRFSHGELAPCSLPPRVQCAVAHRRLSRPRQAHGRWSSEFHGWALPPATCSMKCTNQSLCLLGTLKNVLAVLCCSRPPNQ</sequence>
<reference evidence="2" key="2">
    <citation type="journal article" date="2015" name="Data Brief">
        <title>Shoot transcriptome of the giant reed, Arundo donax.</title>
        <authorList>
            <person name="Barrero R.A."/>
            <person name="Guerrero F.D."/>
            <person name="Moolhuijzen P."/>
            <person name="Goolsby J.A."/>
            <person name="Tidwell J."/>
            <person name="Bellgard S.E."/>
            <person name="Bellgard M.I."/>
        </authorList>
    </citation>
    <scope>NUCLEOTIDE SEQUENCE</scope>
    <source>
        <tissue evidence="2">Shoot tissue taken approximately 20 cm above the soil surface</tissue>
    </source>
</reference>
<dbReference type="AlphaFoldDB" id="A0A0A9FE64"/>
<name>A0A0A9FE64_ARUDO</name>
<organism evidence="2">
    <name type="scientific">Arundo donax</name>
    <name type="common">Giant reed</name>
    <name type="synonym">Donax arundinaceus</name>
    <dbReference type="NCBI Taxonomy" id="35708"/>
    <lineage>
        <taxon>Eukaryota</taxon>
        <taxon>Viridiplantae</taxon>
        <taxon>Streptophyta</taxon>
        <taxon>Embryophyta</taxon>
        <taxon>Tracheophyta</taxon>
        <taxon>Spermatophyta</taxon>
        <taxon>Magnoliopsida</taxon>
        <taxon>Liliopsida</taxon>
        <taxon>Poales</taxon>
        <taxon>Poaceae</taxon>
        <taxon>PACMAD clade</taxon>
        <taxon>Arundinoideae</taxon>
        <taxon>Arundineae</taxon>
        <taxon>Arundo</taxon>
    </lineage>
</organism>
<accession>A0A0A9FE64</accession>
<reference evidence="2" key="1">
    <citation type="submission" date="2014-09" db="EMBL/GenBank/DDBJ databases">
        <authorList>
            <person name="Magalhaes I.L.F."/>
            <person name="Oliveira U."/>
            <person name="Santos F.R."/>
            <person name="Vidigal T.H.D.A."/>
            <person name="Brescovit A.D."/>
            <person name="Santos A.J."/>
        </authorList>
    </citation>
    <scope>NUCLEOTIDE SEQUENCE</scope>
    <source>
        <tissue evidence="2">Shoot tissue taken approximately 20 cm above the soil surface</tissue>
    </source>
</reference>
<protein>
    <submittedName>
        <fullName evidence="2">Uncharacterized protein</fullName>
    </submittedName>
</protein>
<feature type="region of interest" description="Disordered" evidence="1">
    <location>
        <begin position="1"/>
        <end position="46"/>
    </location>
</feature>
<proteinExistence type="predicted"/>
<evidence type="ECO:0000313" key="2">
    <source>
        <dbReference type="EMBL" id="JAE11340.1"/>
    </source>
</evidence>
<dbReference type="EMBL" id="GBRH01186556">
    <property type="protein sequence ID" value="JAE11340.1"/>
    <property type="molecule type" value="Transcribed_RNA"/>
</dbReference>
<evidence type="ECO:0000256" key="1">
    <source>
        <dbReference type="SAM" id="MobiDB-lite"/>
    </source>
</evidence>